<name>A0A7W6KLH3_9HYPH</name>
<comment type="caution">
    <text evidence="4">The sequence shown here is derived from an EMBL/GenBank/DDBJ whole genome shotgun (WGS) entry which is preliminary data.</text>
</comment>
<evidence type="ECO:0000259" key="3">
    <source>
        <dbReference type="PROSITE" id="PS50977"/>
    </source>
</evidence>
<evidence type="ECO:0000256" key="2">
    <source>
        <dbReference type="PROSITE-ProRule" id="PRU00335"/>
    </source>
</evidence>
<protein>
    <submittedName>
        <fullName evidence="4">TetR/AcrR family transcriptional regulator</fullName>
    </submittedName>
</protein>
<dbReference type="PANTHER" id="PTHR30055">
    <property type="entry name" value="HTH-TYPE TRANSCRIPTIONAL REGULATOR RUTR"/>
    <property type="match status" value="1"/>
</dbReference>
<dbReference type="InterPro" id="IPR001647">
    <property type="entry name" value="HTH_TetR"/>
</dbReference>
<dbReference type="AlphaFoldDB" id="A0A7W6KLH3"/>
<dbReference type="Pfam" id="PF00440">
    <property type="entry name" value="TetR_N"/>
    <property type="match status" value="1"/>
</dbReference>
<feature type="DNA-binding region" description="H-T-H motif" evidence="2">
    <location>
        <begin position="39"/>
        <end position="58"/>
    </location>
</feature>
<dbReference type="RefSeq" id="WP_183488465.1">
    <property type="nucleotide sequence ID" value="NZ_JACIDZ010000012.1"/>
</dbReference>
<dbReference type="GO" id="GO:0045892">
    <property type="term" value="P:negative regulation of DNA-templated transcription"/>
    <property type="evidence" value="ECO:0007669"/>
    <property type="project" value="InterPro"/>
</dbReference>
<dbReference type="SUPFAM" id="SSF46689">
    <property type="entry name" value="Homeodomain-like"/>
    <property type="match status" value="1"/>
</dbReference>
<keyword evidence="5" id="KW-1185">Reference proteome</keyword>
<sequence length="211" mass="24061">MTPRAGRTQRRTRIQEAKEELILEAALDVFSANGFRGATVDQIAEAAGMSKPNVLYYFRSKEAVFTALVARVMDIWLDPLRVFDVDKDPASEIRSYIRRKLEMARDYPRESRLFANEVLQGAPNTEAFLKGELKDLVDEKAKVIRAWQDAGKLRRVDPYHLIFSIWATTQHYADFDVQVRAVLGEGLSGEGRFEDAARYLETLFINGLGMR</sequence>
<dbReference type="PROSITE" id="PS50977">
    <property type="entry name" value="HTH_TETR_2"/>
    <property type="match status" value="1"/>
</dbReference>
<dbReference type="Gene3D" id="1.10.10.60">
    <property type="entry name" value="Homeodomain-like"/>
    <property type="match status" value="1"/>
</dbReference>
<dbReference type="EMBL" id="JACIDZ010000012">
    <property type="protein sequence ID" value="MBB4123451.1"/>
    <property type="molecule type" value="Genomic_DNA"/>
</dbReference>
<reference evidence="4 5" key="1">
    <citation type="submission" date="2020-08" db="EMBL/GenBank/DDBJ databases">
        <title>Genomic Encyclopedia of Type Strains, Phase IV (KMG-IV): sequencing the most valuable type-strain genomes for metagenomic binning, comparative biology and taxonomic classification.</title>
        <authorList>
            <person name="Goeker M."/>
        </authorList>
    </citation>
    <scope>NUCLEOTIDE SEQUENCE [LARGE SCALE GENOMIC DNA]</scope>
    <source>
        <strain evidence="4 5">DSM 28101</strain>
    </source>
</reference>
<dbReference type="GO" id="GO:0000976">
    <property type="term" value="F:transcription cis-regulatory region binding"/>
    <property type="evidence" value="ECO:0007669"/>
    <property type="project" value="TreeGrafter"/>
</dbReference>
<dbReference type="InterPro" id="IPR050109">
    <property type="entry name" value="HTH-type_TetR-like_transc_reg"/>
</dbReference>
<dbReference type="PANTHER" id="PTHR30055:SF196">
    <property type="entry name" value="HTH-TYPE TRANSCRIPTIONAL REGULATOR RUTR"/>
    <property type="match status" value="1"/>
</dbReference>
<evidence type="ECO:0000313" key="5">
    <source>
        <dbReference type="Proteomes" id="UP000530571"/>
    </source>
</evidence>
<evidence type="ECO:0000256" key="1">
    <source>
        <dbReference type="ARBA" id="ARBA00023125"/>
    </source>
</evidence>
<dbReference type="NCBIfam" id="NF011584">
    <property type="entry name" value="PRK15008.1"/>
    <property type="match status" value="1"/>
</dbReference>
<accession>A0A7W6KLH3</accession>
<dbReference type="SUPFAM" id="SSF48498">
    <property type="entry name" value="Tetracyclin repressor-like, C-terminal domain"/>
    <property type="match status" value="1"/>
</dbReference>
<dbReference type="InterPro" id="IPR036271">
    <property type="entry name" value="Tet_transcr_reg_TetR-rel_C_sf"/>
</dbReference>
<keyword evidence="1 2" id="KW-0238">DNA-binding</keyword>
<dbReference type="Proteomes" id="UP000530571">
    <property type="component" value="Unassembled WGS sequence"/>
</dbReference>
<dbReference type="Gene3D" id="1.10.357.10">
    <property type="entry name" value="Tetracycline Repressor, domain 2"/>
    <property type="match status" value="1"/>
</dbReference>
<feature type="domain" description="HTH tetR-type" evidence="3">
    <location>
        <begin position="16"/>
        <end position="76"/>
    </location>
</feature>
<proteinExistence type="predicted"/>
<dbReference type="InterPro" id="IPR009057">
    <property type="entry name" value="Homeodomain-like_sf"/>
</dbReference>
<dbReference type="Pfam" id="PF08362">
    <property type="entry name" value="TetR_C_3"/>
    <property type="match status" value="1"/>
</dbReference>
<gene>
    <name evidence="4" type="ORF">GGR30_003396</name>
</gene>
<dbReference type="InterPro" id="IPR013573">
    <property type="entry name" value="Tscrpt_reg_YcdC_C"/>
</dbReference>
<dbReference type="PRINTS" id="PR00455">
    <property type="entry name" value="HTHTETR"/>
</dbReference>
<evidence type="ECO:0000313" key="4">
    <source>
        <dbReference type="EMBL" id="MBB4123451.1"/>
    </source>
</evidence>
<organism evidence="4 5">
    <name type="scientific">Martelella radicis</name>
    <dbReference type="NCBI Taxonomy" id="1397476"/>
    <lineage>
        <taxon>Bacteria</taxon>
        <taxon>Pseudomonadati</taxon>
        <taxon>Pseudomonadota</taxon>
        <taxon>Alphaproteobacteria</taxon>
        <taxon>Hyphomicrobiales</taxon>
        <taxon>Aurantimonadaceae</taxon>
        <taxon>Martelella</taxon>
    </lineage>
</organism>
<dbReference type="GO" id="GO:0003700">
    <property type="term" value="F:DNA-binding transcription factor activity"/>
    <property type="evidence" value="ECO:0007669"/>
    <property type="project" value="TreeGrafter"/>
</dbReference>